<comment type="caution">
    <text evidence="2">The sequence shown here is derived from an EMBL/GenBank/DDBJ whole genome shotgun (WGS) entry which is preliminary data.</text>
</comment>
<sequence>MSSDDGTESTTDSLALTEDQEAFVKECEAEFCDRYTEKDDDYKKLKEVGIGDPPIVEPWYSKPRRNFDWSLKDKARGDNRQEDSYRQRNSYRQGDSNRQHQNNRRDNYHNNKHRSYHDYRSRPY</sequence>
<protein>
    <submittedName>
        <fullName evidence="2">Uncharacterized protein</fullName>
    </submittedName>
</protein>
<dbReference type="InterPro" id="IPR028271">
    <property type="entry name" value="RAMAC"/>
</dbReference>
<evidence type="ECO:0000256" key="1">
    <source>
        <dbReference type="SAM" id="MobiDB-lite"/>
    </source>
</evidence>
<feature type="compositionally biased region" description="Basic and acidic residues" evidence="1">
    <location>
        <begin position="71"/>
        <end position="86"/>
    </location>
</feature>
<accession>A0AAN9T7B6</accession>
<gene>
    <name evidence="2" type="ORF">V9T40_012464</name>
</gene>
<evidence type="ECO:0000313" key="2">
    <source>
        <dbReference type="EMBL" id="KAK7576178.1"/>
    </source>
</evidence>
<feature type="region of interest" description="Disordered" evidence="1">
    <location>
        <begin position="71"/>
        <end position="124"/>
    </location>
</feature>
<dbReference type="GO" id="GO:0031533">
    <property type="term" value="C:mRNA capping enzyme complex"/>
    <property type="evidence" value="ECO:0007669"/>
    <property type="project" value="InterPro"/>
</dbReference>
<proteinExistence type="predicted"/>
<feature type="compositionally biased region" description="Basic and acidic residues" evidence="1">
    <location>
        <begin position="95"/>
        <end position="109"/>
    </location>
</feature>
<organism evidence="2 3">
    <name type="scientific">Parthenolecanium corni</name>
    <dbReference type="NCBI Taxonomy" id="536013"/>
    <lineage>
        <taxon>Eukaryota</taxon>
        <taxon>Metazoa</taxon>
        <taxon>Ecdysozoa</taxon>
        <taxon>Arthropoda</taxon>
        <taxon>Hexapoda</taxon>
        <taxon>Insecta</taxon>
        <taxon>Pterygota</taxon>
        <taxon>Neoptera</taxon>
        <taxon>Paraneoptera</taxon>
        <taxon>Hemiptera</taxon>
        <taxon>Sternorrhyncha</taxon>
        <taxon>Coccoidea</taxon>
        <taxon>Coccidae</taxon>
        <taxon>Parthenolecanium</taxon>
    </lineage>
</organism>
<dbReference type="Pfam" id="PF15320">
    <property type="entry name" value="RAM"/>
    <property type="match status" value="1"/>
</dbReference>
<dbReference type="EMBL" id="JBBCAQ010000036">
    <property type="protein sequence ID" value="KAK7576178.1"/>
    <property type="molecule type" value="Genomic_DNA"/>
</dbReference>
<evidence type="ECO:0000313" key="3">
    <source>
        <dbReference type="Proteomes" id="UP001367676"/>
    </source>
</evidence>
<name>A0AAN9T7B6_9HEMI</name>
<dbReference type="GO" id="GO:0003723">
    <property type="term" value="F:RNA binding"/>
    <property type="evidence" value="ECO:0007669"/>
    <property type="project" value="InterPro"/>
</dbReference>
<dbReference type="GO" id="GO:0106005">
    <property type="term" value="P:RNA 5'-cap (guanine-N7)-methylation"/>
    <property type="evidence" value="ECO:0007669"/>
    <property type="project" value="InterPro"/>
</dbReference>
<keyword evidence="3" id="KW-1185">Reference proteome</keyword>
<dbReference type="AlphaFoldDB" id="A0AAN9T7B6"/>
<dbReference type="Proteomes" id="UP001367676">
    <property type="component" value="Unassembled WGS sequence"/>
</dbReference>
<reference evidence="2 3" key="1">
    <citation type="submission" date="2024-03" db="EMBL/GenBank/DDBJ databases">
        <title>Adaptation during the transition from Ophiocordyceps entomopathogen to insect associate is accompanied by gene loss and intensified selection.</title>
        <authorList>
            <person name="Ward C.M."/>
            <person name="Onetto C.A."/>
            <person name="Borneman A.R."/>
        </authorList>
    </citation>
    <scope>NUCLEOTIDE SEQUENCE [LARGE SCALE GENOMIC DNA]</scope>
    <source>
        <strain evidence="2">AWRI1</strain>
        <tissue evidence="2">Single Adult Female</tissue>
    </source>
</reference>